<name>A0A7D9EL05_PARCT</name>
<dbReference type="InterPro" id="IPR001357">
    <property type="entry name" value="BRCT_dom"/>
</dbReference>
<dbReference type="SUPFAM" id="SSF47095">
    <property type="entry name" value="HMG-box"/>
    <property type="match status" value="1"/>
</dbReference>
<dbReference type="InterPro" id="IPR036910">
    <property type="entry name" value="HMG_box_dom_sf"/>
</dbReference>
<dbReference type="InterPro" id="IPR036420">
    <property type="entry name" value="BRCT_dom_sf"/>
</dbReference>
<sequence length="555" mass="63003">MTETLTLRVKSIFNLEAESVISKKDRDCFLKHLENNINVRGVRSGHFKFYFEAGKNKLAQVSLNKTCAQLISAPPSYFQNAAYPLVIDNVAPKIMCPGELGSALQKAIEWTGKRITEYDCELLIWANHFRMHEICQLDPAPQLKLNKPTGSVDVNDYAFGVNEELINEYTRCADIFHGLMTFRYGKDKLSPYMIKAIDIVPVLLRSLPFHSLMRVSTEGGEHLHYQHQQHFFHHTSRGGGHTFHDPILAIFEHMYRQIKRNVGEKSEAVQGRFNQFVSNCIQSDEMEPRAPTVTDPDTSTIVNDNAFETKTTTLSTSSDSDKTGCLAGCRFVIAGSFQSYRLNQEKLTELIKKNGGHVLKAESIPDGLPVKIILITTQKECDKKEKINSSLAVGIQRKWKIVSPTFIIDAIKQHSLPSTQLYELKLDQIKDAPQTSSVHIVARNVDETHFKRTGAFSDLKKTLKANAKGEKRDSANANVGDVKKSHKKKRQDPLKKPPNSYMMFVKEHFETVRQQMKEINADVTFDQVNNELINQWHSKSSEIKNSYKVKGYENL</sequence>
<dbReference type="InterPro" id="IPR009071">
    <property type="entry name" value="HMG_box_dom"/>
</dbReference>
<dbReference type="Proteomes" id="UP001152795">
    <property type="component" value="Unassembled WGS sequence"/>
</dbReference>
<dbReference type="Gene3D" id="3.40.50.10190">
    <property type="entry name" value="BRCT domain"/>
    <property type="match status" value="1"/>
</dbReference>
<feature type="region of interest" description="Disordered" evidence="1">
    <location>
        <begin position="466"/>
        <end position="499"/>
    </location>
</feature>
<dbReference type="GO" id="GO:0005634">
    <property type="term" value="C:nucleus"/>
    <property type="evidence" value="ECO:0007669"/>
    <property type="project" value="UniProtKB-UniRule"/>
</dbReference>
<evidence type="ECO:0000313" key="2">
    <source>
        <dbReference type="EMBL" id="CAB4010964.1"/>
    </source>
</evidence>
<keyword evidence="3" id="KW-1185">Reference proteome</keyword>
<dbReference type="PROSITE" id="PS50172">
    <property type="entry name" value="BRCT"/>
    <property type="match status" value="1"/>
</dbReference>
<evidence type="ECO:0000256" key="1">
    <source>
        <dbReference type="SAM" id="MobiDB-lite"/>
    </source>
</evidence>
<dbReference type="SMART" id="SM00292">
    <property type="entry name" value="BRCT"/>
    <property type="match status" value="1"/>
</dbReference>
<dbReference type="Gene3D" id="1.10.30.10">
    <property type="entry name" value="High mobility group box domain"/>
    <property type="match status" value="1"/>
</dbReference>
<organism evidence="2 3">
    <name type="scientific">Paramuricea clavata</name>
    <name type="common">Red gorgonian</name>
    <name type="synonym">Violescent sea-whip</name>
    <dbReference type="NCBI Taxonomy" id="317549"/>
    <lineage>
        <taxon>Eukaryota</taxon>
        <taxon>Metazoa</taxon>
        <taxon>Cnidaria</taxon>
        <taxon>Anthozoa</taxon>
        <taxon>Octocorallia</taxon>
        <taxon>Malacalcyonacea</taxon>
        <taxon>Plexauridae</taxon>
        <taxon>Paramuricea</taxon>
    </lineage>
</organism>
<dbReference type="Pfam" id="PF16589">
    <property type="entry name" value="BRCT_2"/>
    <property type="match status" value="1"/>
</dbReference>
<dbReference type="SUPFAM" id="SSF52113">
    <property type="entry name" value="BRCT domain"/>
    <property type="match status" value="1"/>
</dbReference>
<dbReference type="PROSITE" id="PS50118">
    <property type="entry name" value="HMG_BOX_2"/>
    <property type="match status" value="1"/>
</dbReference>
<dbReference type="EMBL" id="CACRXK020006976">
    <property type="protein sequence ID" value="CAB4010964.1"/>
    <property type="molecule type" value="Genomic_DNA"/>
</dbReference>
<dbReference type="AlphaFoldDB" id="A0A7D9EL05"/>
<protein>
    <submittedName>
        <fullName evidence="2">Uncharacterized protein</fullName>
    </submittedName>
</protein>
<dbReference type="Pfam" id="PF09011">
    <property type="entry name" value="HMG_box_2"/>
    <property type="match status" value="1"/>
</dbReference>
<accession>A0A7D9EL05</accession>
<gene>
    <name evidence="2" type="ORF">PACLA_8A042323</name>
</gene>
<reference evidence="2" key="1">
    <citation type="submission" date="2020-04" db="EMBL/GenBank/DDBJ databases">
        <authorList>
            <person name="Alioto T."/>
            <person name="Alioto T."/>
            <person name="Gomez Garrido J."/>
        </authorList>
    </citation>
    <scope>NUCLEOTIDE SEQUENCE</scope>
    <source>
        <strain evidence="2">A484AB</strain>
    </source>
</reference>
<proteinExistence type="predicted"/>
<comment type="caution">
    <text evidence="2">The sequence shown here is derived from an EMBL/GenBank/DDBJ whole genome shotgun (WGS) entry which is preliminary data.</text>
</comment>
<evidence type="ECO:0000313" key="3">
    <source>
        <dbReference type="Proteomes" id="UP001152795"/>
    </source>
</evidence>
<dbReference type="OrthoDB" id="5997366at2759"/>
<dbReference type="GO" id="GO:0003677">
    <property type="term" value="F:DNA binding"/>
    <property type="evidence" value="ECO:0007669"/>
    <property type="project" value="UniProtKB-UniRule"/>
</dbReference>